<keyword evidence="3" id="KW-1133">Transmembrane helix</keyword>
<dbReference type="PANTHER" id="PTHR22550:SF5">
    <property type="entry name" value="LEUCINE ZIPPER PROTEIN 4"/>
    <property type="match status" value="1"/>
</dbReference>
<name>A0A840DV20_9BACL</name>
<comment type="caution">
    <text evidence="4">The sequence shown here is derived from an EMBL/GenBank/DDBJ whole genome shotgun (WGS) entry which is preliminary data.</text>
</comment>
<protein>
    <recommendedName>
        <fullName evidence="6">Spore germination protein</fullName>
    </recommendedName>
</protein>
<dbReference type="PIRSF" id="PIRSF005690">
    <property type="entry name" value="GerBA"/>
    <property type="match status" value="1"/>
</dbReference>
<proteinExistence type="inferred from homology"/>
<dbReference type="InterPro" id="IPR050768">
    <property type="entry name" value="UPF0353/GerABKA_families"/>
</dbReference>
<comment type="similarity">
    <text evidence="1">Belongs to the GerABKA family.</text>
</comment>
<keyword evidence="5" id="KW-1185">Reference proteome</keyword>
<feature type="transmembrane region" description="Helical" evidence="3">
    <location>
        <begin position="295"/>
        <end position="315"/>
    </location>
</feature>
<feature type="transmembrane region" description="Helical" evidence="3">
    <location>
        <begin position="387"/>
        <end position="405"/>
    </location>
</feature>
<keyword evidence="3" id="KW-0812">Transmembrane</keyword>
<keyword evidence="2 3" id="KW-0472">Membrane</keyword>
<dbReference type="Pfam" id="PF03323">
    <property type="entry name" value="GerA"/>
    <property type="match status" value="1"/>
</dbReference>
<evidence type="ECO:0000256" key="3">
    <source>
        <dbReference type="SAM" id="Phobius"/>
    </source>
</evidence>
<accession>A0A840DV20</accession>
<evidence type="ECO:0000256" key="2">
    <source>
        <dbReference type="ARBA" id="ARBA00023136"/>
    </source>
</evidence>
<dbReference type="AlphaFoldDB" id="A0A840DV20"/>
<evidence type="ECO:0008006" key="6">
    <source>
        <dbReference type="Google" id="ProtNLM"/>
    </source>
</evidence>
<gene>
    <name evidence="4" type="ORF">GGR02_001982</name>
</gene>
<evidence type="ECO:0000313" key="4">
    <source>
        <dbReference type="EMBL" id="MBB4074217.1"/>
    </source>
</evidence>
<reference evidence="4 5" key="1">
    <citation type="submission" date="2020-08" db="EMBL/GenBank/DDBJ databases">
        <title>Genomic Encyclopedia of Type Strains, Phase IV (KMG-IV): sequencing the most valuable type-strain genomes for metagenomic binning, comparative biology and taxonomic classification.</title>
        <authorList>
            <person name="Goeker M."/>
        </authorList>
    </citation>
    <scope>NUCLEOTIDE SEQUENCE [LARGE SCALE GENOMIC DNA]</scope>
    <source>
        <strain evidence="4 5">DSM 17075</strain>
    </source>
</reference>
<organism evidence="4 5">
    <name type="scientific">Anoxybacteroides voinovskiense</name>
    <dbReference type="NCBI Taxonomy" id="230470"/>
    <lineage>
        <taxon>Bacteria</taxon>
        <taxon>Bacillati</taxon>
        <taxon>Bacillota</taxon>
        <taxon>Bacilli</taxon>
        <taxon>Bacillales</taxon>
        <taxon>Anoxybacillaceae</taxon>
        <taxon>Anoxybacteroides</taxon>
    </lineage>
</organism>
<dbReference type="EMBL" id="JACIDE010000012">
    <property type="protein sequence ID" value="MBB4074217.1"/>
    <property type="molecule type" value="Genomic_DNA"/>
</dbReference>
<evidence type="ECO:0000313" key="5">
    <source>
        <dbReference type="Proteomes" id="UP000559598"/>
    </source>
</evidence>
<dbReference type="Proteomes" id="UP000559598">
    <property type="component" value="Unassembled WGS sequence"/>
</dbReference>
<dbReference type="RefSeq" id="WP_183184510.1">
    <property type="nucleotide sequence ID" value="NZ_BMNP01000011.1"/>
</dbReference>
<dbReference type="InterPro" id="IPR004995">
    <property type="entry name" value="Spore_Ger"/>
</dbReference>
<evidence type="ECO:0000256" key="1">
    <source>
        <dbReference type="ARBA" id="ARBA00005278"/>
    </source>
</evidence>
<sequence>MSIFSFFFKRKPNNPKTLAQLLQKLKQSSDFATLEFDINGHDFSIAYFDSLVDPKLLQQQVLCHLQRDVSNYTTFSVRDLQQIIPVQRIEITSDVQTIETKLLKGFALIRFKNDERSWALINLANENLGLRQNNDSENEFSVVGPKVGFVENIGTNLHLLRRQINTPNLVFRELTIGTMSKTKVVIAYIDGIIDEQTLETVIQRVNEIEFDIVFDTSIIDQLLSDNSSSPFPSFVSTERVDRVVYALVGGQVAILADGSPYVITGPSTLFDFFTSPEDYYLPWVLGSFFRLIRMFGVMFSILASPVYVAVLTYHYEMIPKDLLGPIIFSRSNVPFPPTLEVLFLEITIELLREAGARLPTKVAQTLGIVGGIVIGQASVEAALTSNILLIIVSLAALASFTTPIFKMSNTIRFIRFPIILFASFWGGVGIAFAICLLLIHLGRLKSFGNPYLVPLYPLRVKDFADSFIRSSYPFTAKRPSYLRPQTFWRYDPNKAKKKKDIDE</sequence>
<dbReference type="PANTHER" id="PTHR22550">
    <property type="entry name" value="SPORE GERMINATION PROTEIN"/>
    <property type="match status" value="1"/>
</dbReference>
<dbReference type="GO" id="GO:0016020">
    <property type="term" value="C:membrane"/>
    <property type="evidence" value="ECO:0007669"/>
    <property type="project" value="InterPro"/>
</dbReference>
<feature type="transmembrane region" description="Helical" evidence="3">
    <location>
        <begin position="417"/>
        <end position="441"/>
    </location>
</feature>
<dbReference type="GO" id="GO:0009847">
    <property type="term" value="P:spore germination"/>
    <property type="evidence" value="ECO:0007669"/>
    <property type="project" value="InterPro"/>
</dbReference>